<dbReference type="SMART" id="SM00563">
    <property type="entry name" value="PlsC"/>
    <property type="match status" value="1"/>
</dbReference>
<evidence type="ECO:0000259" key="5">
    <source>
        <dbReference type="SMART" id="SM00563"/>
    </source>
</evidence>
<keyword evidence="4" id="KW-1133">Transmembrane helix</keyword>
<dbReference type="GO" id="GO:0005783">
    <property type="term" value="C:endoplasmic reticulum"/>
    <property type="evidence" value="ECO:0007669"/>
    <property type="project" value="TreeGrafter"/>
</dbReference>
<dbReference type="Pfam" id="PF16076">
    <property type="entry name" value="Acyltransf_C"/>
    <property type="match status" value="1"/>
</dbReference>
<feature type="transmembrane region" description="Helical" evidence="4">
    <location>
        <begin position="346"/>
        <end position="363"/>
    </location>
</feature>
<evidence type="ECO:0000313" key="6">
    <source>
        <dbReference type="Proteomes" id="UP000038045"/>
    </source>
</evidence>
<feature type="transmembrane region" description="Helical" evidence="4">
    <location>
        <begin position="320"/>
        <end position="340"/>
    </location>
</feature>
<dbReference type="GO" id="GO:0016746">
    <property type="term" value="F:acyltransferase activity"/>
    <property type="evidence" value="ECO:0007669"/>
    <property type="project" value="UniProtKB-KW"/>
</dbReference>
<feature type="domain" description="Phospholipid/glycerol acyltransferase" evidence="5">
    <location>
        <begin position="90"/>
        <end position="236"/>
    </location>
</feature>
<comment type="similarity">
    <text evidence="1">Belongs to the 1-acyl-sn-glycerol-3-phosphate acyltransferase family.</text>
</comment>
<dbReference type="InterPro" id="IPR032098">
    <property type="entry name" value="Acyltransf_C"/>
</dbReference>
<dbReference type="PANTHER" id="PTHR10983:SF73">
    <property type="entry name" value="1-ACYL-SN-GLYCEROL-3-PHOSPHATE ACYLTRANSFERASE EPSILON"/>
    <property type="match status" value="1"/>
</dbReference>
<dbReference type="Proteomes" id="UP000038045">
    <property type="component" value="Unplaced"/>
</dbReference>
<reference evidence="7" key="1">
    <citation type="submission" date="2017-02" db="UniProtKB">
        <authorList>
            <consortium name="WormBaseParasite"/>
        </authorList>
    </citation>
    <scope>IDENTIFICATION</scope>
</reference>
<accession>A0A0N4ZN10</accession>
<evidence type="ECO:0000313" key="7">
    <source>
        <dbReference type="WBParaSite" id="PTRK_0000992600.1"/>
    </source>
</evidence>
<evidence type="ECO:0000256" key="2">
    <source>
        <dbReference type="ARBA" id="ARBA00022679"/>
    </source>
</evidence>
<sequence>MLLTAITILKDLRPWFPASFLSVSVIPYTSCSLVLHASSIVLPKKWIEYVDDKMIATYIKLCLFIFENCSNVKIYVYGDYQSIIQNEEKSVVLSNHQSSADWVIFAILAHRQKTEYGLRFVIKSSLQYIPLFAWYIYQRGFVFVRRFGSFVMDPVERQLNYLSKLNKPYWLCIFPEGTRFDHKNYTAIEKTHDWCIQHSIRAFMNVGRPYTKAFTLSINALQSHLNSVYDLTIGYNSTDGKPIRGMALNMFDLCVSPSKNKAIHVYIKKIGIEKIPRTLSGQGIFMIKSFEEKEELMERFYEIGSFSPNDNGKLIPSIPLYETLPIVLLYSASIIAPFYSSNIRKFYFVSLVASPFLILWTRLHGKV</sequence>
<name>A0A0N4ZN10_PARTI</name>
<keyword evidence="4" id="KW-0812">Transmembrane</keyword>
<keyword evidence="2" id="KW-0808">Transferase</keyword>
<dbReference type="GO" id="GO:0036149">
    <property type="term" value="P:phosphatidylinositol acyl-chain remodeling"/>
    <property type="evidence" value="ECO:0007669"/>
    <property type="project" value="TreeGrafter"/>
</dbReference>
<dbReference type="PANTHER" id="PTHR10983">
    <property type="entry name" value="1-ACYLGLYCEROL-3-PHOSPHATE ACYLTRANSFERASE-RELATED"/>
    <property type="match status" value="1"/>
</dbReference>
<evidence type="ECO:0000256" key="3">
    <source>
        <dbReference type="ARBA" id="ARBA00023315"/>
    </source>
</evidence>
<dbReference type="WBParaSite" id="PTRK_0000992600.1">
    <property type="protein sequence ID" value="PTRK_0000992600.1"/>
    <property type="gene ID" value="PTRK_0000992600"/>
</dbReference>
<proteinExistence type="inferred from homology"/>
<keyword evidence="6" id="KW-1185">Reference proteome</keyword>
<dbReference type="CDD" id="cd07990">
    <property type="entry name" value="LPLAT_LCLAT1-like"/>
    <property type="match status" value="1"/>
</dbReference>
<evidence type="ECO:0000256" key="4">
    <source>
        <dbReference type="SAM" id="Phobius"/>
    </source>
</evidence>
<dbReference type="GO" id="GO:0005739">
    <property type="term" value="C:mitochondrion"/>
    <property type="evidence" value="ECO:0007669"/>
    <property type="project" value="TreeGrafter"/>
</dbReference>
<organism evidence="6 7">
    <name type="scientific">Parastrongyloides trichosuri</name>
    <name type="common">Possum-specific nematode worm</name>
    <dbReference type="NCBI Taxonomy" id="131310"/>
    <lineage>
        <taxon>Eukaryota</taxon>
        <taxon>Metazoa</taxon>
        <taxon>Ecdysozoa</taxon>
        <taxon>Nematoda</taxon>
        <taxon>Chromadorea</taxon>
        <taxon>Rhabditida</taxon>
        <taxon>Tylenchina</taxon>
        <taxon>Panagrolaimomorpha</taxon>
        <taxon>Strongyloidoidea</taxon>
        <taxon>Strongyloididae</taxon>
        <taxon>Parastrongyloides</taxon>
    </lineage>
</organism>
<keyword evidence="3" id="KW-0012">Acyltransferase</keyword>
<dbReference type="InterPro" id="IPR002123">
    <property type="entry name" value="Plipid/glycerol_acylTrfase"/>
</dbReference>
<evidence type="ECO:0000256" key="1">
    <source>
        <dbReference type="ARBA" id="ARBA00008655"/>
    </source>
</evidence>
<protein>
    <submittedName>
        <fullName evidence="7">PlsC domain-containing protein</fullName>
    </submittedName>
</protein>
<keyword evidence="4" id="KW-0472">Membrane</keyword>
<dbReference type="STRING" id="131310.A0A0N4ZN10"/>
<dbReference type="Pfam" id="PF01553">
    <property type="entry name" value="Acyltransferase"/>
    <property type="match status" value="1"/>
</dbReference>
<dbReference type="SUPFAM" id="SSF69593">
    <property type="entry name" value="Glycerol-3-phosphate (1)-acyltransferase"/>
    <property type="match status" value="1"/>
</dbReference>
<dbReference type="AlphaFoldDB" id="A0A0N4ZN10"/>